<keyword evidence="3" id="KW-1185">Reference proteome</keyword>
<protein>
    <submittedName>
        <fullName evidence="2">Sugar phosphate isomerase/epimerase</fullName>
    </submittedName>
</protein>
<name>A0A5C8PTB8_9HYPH</name>
<dbReference type="Proteomes" id="UP000321638">
    <property type="component" value="Unassembled WGS sequence"/>
</dbReference>
<keyword evidence="2" id="KW-0413">Isomerase</keyword>
<evidence type="ECO:0000259" key="1">
    <source>
        <dbReference type="Pfam" id="PF01261"/>
    </source>
</evidence>
<comment type="caution">
    <text evidence="2">The sequence shown here is derived from an EMBL/GenBank/DDBJ whole genome shotgun (WGS) entry which is preliminary data.</text>
</comment>
<dbReference type="InterPro" id="IPR050312">
    <property type="entry name" value="IolE/XylAMocC-like"/>
</dbReference>
<dbReference type="Pfam" id="PF01261">
    <property type="entry name" value="AP_endonuc_2"/>
    <property type="match status" value="1"/>
</dbReference>
<evidence type="ECO:0000313" key="3">
    <source>
        <dbReference type="Proteomes" id="UP000321638"/>
    </source>
</evidence>
<dbReference type="PANTHER" id="PTHR12110">
    <property type="entry name" value="HYDROXYPYRUVATE ISOMERASE"/>
    <property type="match status" value="1"/>
</dbReference>
<proteinExistence type="predicted"/>
<dbReference type="PANTHER" id="PTHR12110:SF21">
    <property type="entry name" value="XYLOSE ISOMERASE-LIKE TIM BARREL DOMAIN-CONTAINING PROTEIN"/>
    <property type="match status" value="1"/>
</dbReference>
<organism evidence="2 3">
    <name type="scientific">Vineibacter terrae</name>
    <dbReference type="NCBI Taxonomy" id="2586908"/>
    <lineage>
        <taxon>Bacteria</taxon>
        <taxon>Pseudomonadati</taxon>
        <taxon>Pseudomonadota</taxon>
        <taxon>Alphaproteobacteria</taxon>
        <taxon>Hyphomicrobiales</taxon>
        <taxon>Vineibacter</taxon>
    </lineage>
</organism>
<dbReference type="AlphaFoldDB" id="A0A5C8PTB8"/>
<dbReference type="InterPro" id="IPR036237">
    <property type="entry name" value="Xyl_isomerase-like_sf"/>
</dbReference>
<gene>
    <name evidence="2" type="ORF">FHP25_05950</name>
</gene>
<reference evidence="2 3" key="1">
    <citation type="submission" date="2019-06" db="EMBL/GenBank/DDBJ databases">
        <title>New taxonomy in bacterial strain CC-CFT640, isolated from vineyard.</title>
        <authorList>
            <person name="Lin S.-Y."/>
            <person name="Tsai C.-F."/>
            <person name="Young C.-C."/>
        </authorList>
    </citation>
    <scope>NUCLEOTIDE SEQUENCE [LARGE SCALE GENOMIC DNA]</scope>
    <source>
        <strain evidence="2 3">CC-CFT640</strain>
    </source>
</reference>
<dbReference type="GO" id="GO:0016853">
    <property type="term" value="F:isomerase activity"/>
    <property type="evidence" value="ECO:0007669"/>
    <property type="project" value="UniProtKB-KW"/>
</dbReference>
<dbReference type="InterPro" id="IPR013022">
    <property type="entry name" value="Xyl_isomerase-like_TIM-brl"/>
</dbReference>
<sequence length="276" mass="29350">MRLSLCNEVIRDLPFERQCALAAALGYAGLEVAPFTLGETAWTAPAGERAAWRRALADSGVAVSGLHWLLVSPAGLSITSGDKATWDRTVDILRRLIDLCAELGGDYLVHGSPAQRRIGDQADPAAAAARGEAAWAAIADDARRAGVVYCIEPLSRPEADFVNTLGEAAAIVQRIGSPALRTMIDTLAAGSMEPEPVADALRRWLPTGMVAHIQLNDRNRRGPGQGDDRFAPVLRALKDGGYGGWVAMEPFDYHPDGPTCAARAIGYVQGILETLA</sequence>
<evidence type="ECO:0000313" key="2">
    <source>
        <dbReference type="EMBL" id="TXL79633.1"/>
    </source>
</evidence>
<feature type="domain" description="Xylose isomerase-like TIM barrel" evidence="1">
    <location>
        <begin position="20"/>
        <end position="258"/>
    </location>
</feature>
<dbReference type="Gene3D" id="3.20.20.150">
    <property type="entry name" value="Divalent-metal-dependent TIM barrel enzymes"/>
    <property type="match status" value="1"/>
</dbReference>
<accession>A0A5C8PTB8</accession>
<dbReference type="SUPFAM" id="SSF51658">
    <property type="entry name" value="Xylose isomerase-like"/>
    <property type="match status" value="1"/>
</dbReference>
<dbReference type="EMBL" id="VDUZ01000005">
    <property type="protein sequence ID" value="TXL79633.1"/>
    <property type="molecule type" value="Genomic_DNA"/>
</dbReference>
<dbReference type="OrthoDB" id="9801426at2"/>